<evidence type="ECO:0000313" key="1">
    <source>
        <dbReference type="EMBL" id="VDO11054.1"/>
    </source>
</evidence>
<sequence>MHLFFTWEVMSYTANIFVCREKWKRYERTSCVLWCLSPHSSSSSCSLKQPAKFGKTFSSNILESKLNPYLCLSHYLKNWFLLTRKIFLLKAPGRFEGPGSNDQDSGHGDSLDTTGTVLFSKPIIQPRSKSPFATKSGLGAIIDGGPFALQSNHFSDCSQMHGNSDEQSLWNGLSTITRKNQETKTQTATMESCSTFI</sequence>
<evidence type="ECO:0000313" key="3">
    <source>
        <dbReference type="WBParaSite" id="HNAJ_0001168501-mRNA-1"/>
    </source>
</evidence>
<proteinExistence type="predicted"/>
<evidence type="ECO:0000313" key="2">
    <source>
        <dbReference type="Proteomes" id="UP000278807"/>
    </source>
</evidence>
<keyword evidence="2" id="KW-1185">Reference proteome</keyword>
<accession>A0A0R3TV57</accession>
<reference evidence="1 2" key="2">
    <citation type="submission" date="2018-11" db="EMBL/GenBank/DDBJ databases">
        <authorList>
            <consortium name="Pathogen Informatics"/>
        </authorList>
    </citation>
    <scope>NUCLEOTIDE SEQUENCE [LARGE SCALE GENOMIC DNA]</scope>
</reference>
<name>A0A0R3TV57_RODNA</name>
<dbReference type="WBParaSite" id="HNAJ_0001168501-mRNA-1">
    <property type="protein sequence ID" value="HNAJ_0001168501-mRNA-1"/>
    <property type="gene ID" value="HNAJ_0001168501"/>
</dbReference>
<protein>
    <submittedName>
        <fullName evidence="1 3">Uncharacterized protein</fullName>
    </submittedName>
</protein>
<organism evidence="3">
    <name type="scientific">Rodentolepis nana</name>
    <name type="common">Dwarf tapeworm</name>
    <name type="synonym">Hymenolepis nana</name>
    <dbReference type="NCBI Taxonomy" id="102285"/>
    <lineage>
        <taxon>Eukaryota</taxon>
        <taxon>Metazoa</taxon>
        <taxon>Spiralia</taxon>
        <taxon>Lophotrochozoa</taxon>
        <taxon>Platyhelminthes</taxon>
        <taxon>Cestoda</taxon>
        <taxon>Eucestoda</taxon>
        <taxon>Cyclophyllidea</taxon>
        <taxon>Hymenolepididae</taxon>
        <taxon>Rodentolepis</taxon>
    </lineage>
</organism>
<dbReference type="Proteomes" id="UP000278807">
    <property type="component" value="Unassembled WGS sequence"/>
</dbReference>
<reference evidence="3" key="1">
    <citation type="submission" date="2017-02" db="UniProtKB">
        <authorList>
            <consortium name="WormBaseParasite"/>
        </authorList>
    </citation>
    <scope>IDENTIFICATION</scope>
</reference>
<dbReference type="EMBL" id="UZAE01013717">
    <property type="protein sequence ID" value="VDO11054.1"/>
    <property type="molecule type" value="Genomic_DNA"/>
</dbReference>
<gene>
    <name evidence="1" type="ORF">HNAJ_LOCUS11675</name>
</gene>
<dbReference type="AlphaFoldDB" id="A0A0R3TV57"/>